<evidence type="ECO:0000313" key="3">
    <source>
        <dbReference type="Proteomes" id="UP000614200"/>
    </source>
</evidence>
<name>A0ABR9ZMF4_9FIRM</name>
<comment type="caution">
    <text evidence="2">The sequence shown here is derived from an EMBL/GenBank/DDBJ whole genome shotgun (WGS) entry which is preliminary data.</text>
</comment>
<dbReference type="InterPro" id="IPR003425">
    <property type="entry name" value="CCB3/YggT"/>
</dbReference>
<proteinExistence type="predicted"/>
<dbReference type="RefSeq" id="WP_194699883.1">
    <property type="nucleotide sequence ID" value="NZ_JADKNH010000001.1"/>
</dbReference>
<keyword evidence="3" id="KW-1185">Reference proteome</keyword>
<dbReference type="Pfam" id="PF02325">
    <property type="entry name" value="CCB3_YggT"/>
    <property type="match status" value="1"/>
</dbReference>
<dbReference type="Proteomes" id="UP000614200">
    <property type="component" value="Unassembled WGS sequence"/>
</dbReference>
<dbReference type="EMBL" id="JADKNH010000001">
    <property type="protein sequence ID" value="MBF4691637.1"/>
    <property type="molecule type" value="Genomic_DNA"/>
</dbReference>
<accession>A0ABR9ZMF4</accession>
<protein>
    <submittedName>
        <fullName evidence="2">YggT family protein</fullName>
    </submittedName>
</protein>
<organism evidence="2 3">
    <name type="scientific">Fusibacter ferrireducens</name>
    <dbReference type="NCBI Taxonomy" id="2785058"/>
    <lineage>
        <taxon>Bacteria</taxon>
        <taxon>Bacillati</taxon>
        <taxon>Bacillota</taxon>
        <taxon>Clostridia</taxon>
        <taxon>Eubacteriales</taxon>
        <taxon>Eubacteriales Family XII. Incertae Sedis</taxon>
        <taxon>Fusibacter</taxon>
    </lineage>
</organism>
<evidence type="ECO:0000256" key="1">
    <source>
        <dbReference type="SAM" id="Phobius"/>
    </source>
</evidence>
<keyword evidence="1" id="KW-0472">Membrane</keyword>
<reference evidence="2 3" key="1">
    <citation type="submission" date="2020-11" db="EMBL/GenBank/DDBJ databases">
        <title>Fusibacter basophilias sp. nov.</title>
        <authorList>
            <person name="Qiu D."/>
        </authorList>
    </citation>
    <scope>NUCLEOTIDE SEQUENCE [LARGE SCALE GENOMIC DNA]</scope>
    <source>
        <strain evidence="2 3">Q10-2</strain>
    </source>
</reference>
<keyword evidence="1" id="KW-0812">Transmembrane</keyword>
<feature type="transmembrane region" description="Helical" evidence="1">
    <location>
        <begin position="7"/>
        <end position="29"/>
    </location>
</feature>
<sequence length="88" mass="10313">MIQLRITIFYFLQVIMYMIFARAMLSWFIRDANNPFMRILINLTEPILSPVRRLLIRLNIGGNMIDFSPLVALLLIQVISRLVVGINY</sequence>
<gene>
    <name evidence="2" type="ORF">ISU02_00830</name>
</gene>
<evidence type="ECO:0000313" key="2">
    <source>
        <dbReference type="EMBL" id="MBF4691637.1"/>
    </source>
</evidence>
<feature type="transmembrane region" description="Helical" evidence="1">
    <location>
        <begin position="67"/>
        <end position="86"/>
    </location>
</feature>
<keyword evidence="1" id="KW-1133">Transmembrane helix</keyword>